<sequence>MDDSTTTRRRLLEGASVGGGALLAGCTDQLDLGGGSGTGTDAARTDAGGSTVDGVGAIATVDREALQQDRIEIRQELQNGNITQEEARTQFAELQDEYISEAVAALAETASATDGVDVAAEYPSLGAVVLSGAAVPIIGLLDSADVNALVSQSDVEDRAGTATATESA</sequence>
<dbReference type="AlphaFoldDB" id="A0A7J9SGS1"/>
<keyword evidence="2" id="KW-1185">Reference proteome</keyword>
<protein>
    <submittedName>
        <fullName evidence="1">Uncharacterized protein</fullName>
    </submittedName>
</protein>
<dbReference type="Proteomes" id="UP000546257">
    <property type="component" value="Unassembled WGS sequence"/>
</dbReference>
<reference evidence="1 2" key="1">
    <citation type="submission" date="2020-08" db="EMBL/GenBank/DDBJ databases">
        <authorList>
            <person name="Seo M.-J."/>
        </authorList>
    </citation>
    <scope>NUCLEOTIDE SEQUENCE [LARGE SCALE GENOMIC DNA]</scope>
    <source>
        <strain evidence="1 2">MBLA0160</strain>
    </source>
</reference>
<evidence type="ECO:0000313" key="1">
    <source>
        <dbReference type="EMBL" id="MBB6645712.1"/>
    </source>
</evidence>
<dbReference type="RefSeq" id="WP_185192097.1">
    <property type="nucleotide sequence ID" value="NZ_JACKXD010000002.1"/>
</dbReference>
<accession>A0A7J9SGS1</accession>
<name>A0A7J9SGS1_9EURY</name>
<dbReference type="PROSITE" id="PS51318">
    <property type="entry name" value="TAT"/>
    <property type="match status" value="1"/>
</dbReference>
<organism evidence="1 2">
    <name type="scientific">Halobellus ruber</name>
    <dbReference type="NCBI Taxonomy" id="2761102"/>
    <lineage>
        <taxon>Archaea</taxon>
        <taxon>Methanobacteriati</taxon>
        <taxon>Methanobacteriota</taxon>
        <taxon>Stenosarchaea group</taxon>
        <taxon>Halobacteria</taxon>
        <taxon>Halobacteriales</taxon>
        <taxon>Haloferacaceae</taxon>
        <taxon>Halobellus</taxon>
    </lineage>
</organism>
<evidence type="ECO:0000313" key="2">
    <source>
        <dbReference type="Proteomes" id="UP000546257"/>
    </source>
</evidence>
<dbReference type="EMBL" id="JACKXD010000002">
    <property type="protein sequence ID" value="MBB6645712.1"/>
    <property type="molecule type" value="Genomic_DNA"/>
</dbReference>
<proteinExistence type="predicted"/>
<comment type="caution">
    <text evidence="1">The sequence shown here is derived from an EMBL/GenBank/DDBJ whole genome shotgun (WGS) entry which is preliminary data.</text>
</comment>
<dbReference type="InterPro" id="IPR006311">
    <property type="entry name" value="TAT_signal"/>
</dbReference>
<gene>
    <name evidence="1" type="ORF">H5V44_05290</name>
</gene>